<dbReference type="PANTHER" id="PTHR30273">
    <property type="entry name" value="PERIPLASMIC SIGNAL SENSOR AND SIGMA FACTOR ACTIVATOR FECR-RELATED"/>
    <property type="match status" value="1"/>
</dbReference>
<dbReference type="InterPro" id="IPR032623">
    <property type="entry name" value="FecR_N"/>
</dbReference>
<organism evidence="4">
    <name type="scientific">Caulobacter sp. (strain K31)</name>
    <dbReference type="NCBI Taxonomy" id="366602"/>
    <lineage>
        <taxon>Bacteria</taxon>
        <taxon>Pseudomonadati</taxon>
        <taxon>Pseudomonadota</taxon>
        <taxon>Alphaproteobacteria</taxon>
        <taxon>Caulobacterales</taxon>
        <taxon>Caulobacteraceae</taxon>
        <taxon>Caulobacter</taxon>
    </lineage>
</organism>
<dbReference type="HOGENOM" id="CLU_050192_0_2_5"/>
<feature type="domain" description="FecR N-terminal" evidence="3">
    <location>
        <begin position="9"/>
        <end position="49"/>
    </location>
</feature>
<dbReference type="eggNOG" id="COG3712">
    <property type="taxonomic scope" value="Bacteria"/>
</dbReference>
<evidence type="ECO:0000259" key="3">
    <source>
        <dbReference type="Pfam" id="PF16220"/>
    </source>
</evidence>
<dbReference type="KEGG" id="cak:Caul_2727"/>
<accession>B0SYA7</accession>
<evidence type="ECO:0000313" key="4">
    <source>
        <dbReference type="EMBL" id="ABZ71854.1"/>
    </source>
</evidence>
<proteinExistence type="predicted"/>
<dbReference type="InterPro" id="IPR012373">
    <property type="entry name" value="Ferrdict_sens_TM"/>
</dbReference>
<name>B0SYA7_CAUSK</name>
<dbReference type="PANTHER" id="PTHR30273:SF2">
    <property type="entry name" value="PROTEIN FECR"/>
    <property type="match status" value="1"/>
</dbReference>
<dbReference type="InterPro" id="IPR006860">
    <property type="entry name" value="FecR"/>
</dbReference>
<dbReference type="AlphaFoldDB" id="B0SYA7"/>
<keyword evidence="1" id="KW-0472">Membrane</keyword>
<dbReference type="STRING" id="366602.Caul_2727"/>
<keyword evidence="1" id="KW-0812">Transmembrane</keyword>
<dbReference type="OrthoDB" id="9798846at2"/>
<dbReference type="PIRSF" id="PIRSF018266">
    <property type="entry name" value="FecR"/>
    <property type="match status" value="1"/>
</dbReference>
<feature type="transmembrane region" description="Helical" evidence="1">
    <location>
        <begin position="84"/>
        <end position="108"/>
    </location>
</feature>
<reference evidence="4" key="1">
    <citation type="submission" date="2008-01" db="EMBL/GenBank/DDBJ databases">
        <title>Complete sequence of chromosome of Caulobacter sp. K31.</title>
        <authorList>
            <consortium name="US DOE Joint Genome Institute"/>
            <person name="Copeland A."/>
            <person name="Lucas S."/>
            <person name="Lapidus A."/>
            <person name="Barry K."/>
            <person name="Glavina del Rio T."/>
            <person name="Dalin E."/>
            <person name="Tice H."/>
            <person name="Pitluck S."/>
            <person name="Bruce D."/>
            <person name="Goodwin L."/>
            <person name="Thompson L.S."/>
            <person name="Brettin T."/>
            <person name="Detter J.C."/>
            <person name="Han C."/>
            <person name="Schmutz J."/>
            <person name="Larimer F."/>
            <person name="Land M."/>
            <person name="Hauser L."/>
            <person name="Kyrpides N."/>
            <person name="Kim E."/>
            <person name="Stephens C."/>
            <person name="Richardson P."/>
        </authorList>
    </citation>
    <scope>NUCLEOTIDE SEQUENCE [LARGE SCALE GENOMIC DNA]</scope>
    <source>
        <strain evidence="4">K31</strain>
    </source>
</reference>
<dbReference type="EMBL" id="CP000927">
    <property type="protein sequence ID" value="ABZ71854.1"/>
    <property type="molecule type" value="Genomic_DNA"/>
</dbReference>
<gene>
    <name evidence="4" type="ordered locus">Caul_2727</name>
</gene>
<evidence type="ECO:0000256" key="1">
    <source>
        <dbReference type="SAM" id="Phobius"/>
    </source>
</evidence>
<feature type="domain" description="FecR protein" evidence="2">
    <location>
        <begin position="115"/>
        <end position="207"/>
    </location>
</feature>
<dbReference type="Pfam" id="PF16220">
    <property type="entry name" value="DUF4880"/>
    <property type="match status" value="1"/>
</dbReference>
<dbReference type="Gene3D" id="3.55.50.30">
    <property type="match status" value="1"/>
</dbReference>
<dbReference type="Gene3D" id="2.60.120.1440">
    <property type="match status" value="1"/>
</dbReference>
<evidence type="ECO:0000259" key="2">
    <source>
        <dbReference type="Pfam" id="PF04773"/>
    </source>
</evidence>
<dbReference type="Pfam" id="PF04773">
    <property type="entry name" value="FecR"/>
    <property type="match status" value="1"/>
</dbReference>
<dbReference type="GO" id="GO:0016989">
    <property type="term" value="F:sigma factor antagonist activity"/>
    <property type="evidence" value="ECO:0007669"/>
    <property type="project" value="TreeGrafter"/>
</dbReference>
<protein>
    <submittedName>
        <fullName evidence="4">Anti-FecI sigma factor, FecR</fullName>
    </submittedName>
</protein>
<sequence length="325" mass="35916">MTHSQTDIEAAIDWLVRLQGDAVTESDWRDFDAWLTASPAHAEAYDAALAFDQRLDLDARLADRASESAPPVAKVIPLRPTRRAWLWPAAAAVAATFVAGAVLLPGALMGEREATYVTGVGEHKTIALEDGTRIELNAASRLTVRFERHARRVRLGDAEAFFDVAKDPRRPFLIEAGDTQVRVVGTQFDVRRRDGRVAVAVQRGLVEVRPDLQSGATPFRLRPGQGLSHEEGRADDARVAAVAVDEVMGWRQGRLIYRDRPLSEIVRDLNRLFPRPVKLGDDRAADMRLSGVLIVDEQGAMVDRLSHLLPVRTTTTDDAIVIRAR</sequence>
<keyword evidence="1" id="KW-1133">Transmembrane helix</keyword>